<evidence type="ECO:0000256" key="3">
    <source>
        <dbReference type="ARBA" id="ARBA00022448"/>
    </source>
</evidence>
<keyword evidence="3" id="KW-0813">Transport</keyword>
<evidence type="ECO:0000256" key="4">
    <source>
        <dbReference type="ARBA" id="ARBA00022692"/>
    </source>
</evidence>
<feature type="transmembrane region" description="Helical" evidence="8">
    <location>
        <begin position="293"/>
        <end position="312"/>
    </location>
</feature>
<dbReference type="EMBL" id="AMGX01000022">
    <property type="protein sequence ID" value="EXJ65968.1"/>
    <property type="molecule type" value="Genomic_DNA"/>
</dbReference>
<feature type="transmembrane region" description="Helical" evidence="8">
    <location>
        <begin position="366"/>
        <end position="389"/>
    </location>
</feature>
<sequence>MAEEAAQKEMTNKTEEIEAVPRQREVAVVAPMEDSEDIEDDPHRAALEDNPEVPQRVTWSTIMAVFFMGLSFSGCISTAFLLASSILVPIGSALGNLEPISWIASSWAVTSAVSMSLGGGLSDIFGRRYVIMAGQGLNIVGAIVSATAQTTQHVIAGSAIIGFGAGLIFVAYAGIPEILPNKYRGMGLAWTEFCITIPWGLLATLIANQLNEHATWRWVYYLSIIYAAVCLVGTAIFYFPPARPRRDYDKTRWEEFLELDFVGYVLYAGGLTVFLIGLSWAGEQGHPWHSASVVVPIVLGALVFIGTFVYDWTMKPKLPLMPLHIFRMVREFTILLVALFVSGMVFFAMVSLLPQATESVYDSNPIKLGVALIPNGVGQFIGGAVLPALIHKIKHIRAQIVFALSLQTLFSALYAYGIIPHHKTAWVIFQLFGMMCFSWITLCSYVVAGLHVPHKDLGIASGLVGTFRNTGGSVGIAIFNTIRNGVLSSQLVPRILKAATANGFHGDADAVEGLVTAVSNNARGIPDAFAKVQGATPALISATAEAYKSAYGYAYQRVFFSTIPFGVIAIITALFIKDASEYLTNHTAVHMEKNVLGESQHNDKAVDLEQPQKTAT</sequence>
<dbReference type="Proteomes" id="UP000019471">
    <property type="component" value="Unassembled WGS sequence"/>
</dbReference>
<feature type="transmembrane region" description="Helical" evidence="8">
    <location>
        <begin position="558"/>
        <end position="576"/>
    </location>
</feature>
<feature type="transmembrane region" description="Helical" evidence="8">
    <location>
        <begin position="187"/>
        <end position="206"/>
    </location>
</feature>
<feature type="transmembrane region" description="Helical" evidence="8">
    <location>
        <begin position="64"/>
        <end position="88"/>
    </location>
</feature>
<feature type="region of interest" description="Disordered" evidence="7">
    <location>
        <begin position="31"/>
        <end position="51"/>
    </location>
</feature>
<keyword evidence="4 8" id="KW-0812">Transmembrane</keyword>
<evidence type="ECO:0000313" key="10">
    <source>
        <dbReference type="EMBL" id="EXJ65968.1"/>
    </source>
</evidence>
<keyword evidence="5 8" id="KW-1133">Transmembrane helix</keyword>
<comment type="subcellular location">
    <subcellularLocation>
        <location evidence="1">Membrane</location>
        <topology evidence="1">Multi-pass membrane protein</topology>
    </subcellularLocation>
</comment>
<gene>
    <name evidence="10" type="ORF">A1O5_10944</name>
</gene>
<name>W9WDG5_9EURO</name>
<protein>
    <recommendedName>
        <fullName evidence="9">Major facilitator superfamily (MFS) profile domain-containing protein</fullName>
    </recommendedName>
</protein>
<feature type="transmembrane region" description="Helical" evidence="8">
    <location>
        <begin position="401"/>
        <end position="419"/>
    </location>
</feature>
<dbReference type="SUPFAM" id="SSF103473">
    <property type="entry name" value="MFS general substrate transporter"/>
    <property type="match status" value="1"/>
</dbReference>
<dbReference type="PROSITE" id="PS50850">
    <property type="entry name" value="MFS"/>
    <property type="match status" value="1"/>
</dbReference>
<dbReference type="AlphaFoldDB" id="W9WDG5"/>
<dbReference type="PANTHER" id="PTHR23501">
    <property type="entry name" value="MAJOR FACILITATOR SUPERFAMILY"/>
    <property type="match status" value="1"/>
</dbReference>
<evidence type="ECO:0000256" key="8">
    <source>
        <dbReference type="SAM" id="Phobius"/>
    </source>
</evidence>
<dbReference type="OrthoDB" id="2587356at2759"/>
<evidence type="ECO:0000256" key="2">
    <source>
        <dbReference type="ARBA" id="ARBA00007520"/>
    </source>
</evidence>
<keyword evidence="6 8" id="KW-0472">Membrane</keyword>
<feature type="transmembrane region" description="Helical" evidence="8">
    <location>
        <begin position="218"/>
        <end position="240"/>
    </location>
</feature>
<dbReference type="RefSeq" id="XP_007749708.1">
    <property type="nucleotide sequence ID" value="XM_007751518.1"/>
</dbReference>
<comment type="similarity">
    <text evidence="2">Belongs to the major facilitator superfamily. TCR/Tet family.</text>
</comment>
<dbReference type="InterPro" id="IPR005829">
    <property type="entry name" value="Sugar_transporter_CS"/>
</dbReference>
<feature type="transmembrane region" description="Helical" evidence="8">
    <location>
        <begin position="100"/>
        <end position="117"/>
    </location>
</feature>
<dbReference type="eggNOG" id="KOG0254">
    <property type="taxonomic scope" value="Eukaryota"/>
</dbReference>
<proteinExistence type="inferred from homology"/>
<feature type="domain" description="Major facilitator superfamily (MFS) profile" evidence="9">
    <location>
        <begin position="57"/>
        <end position="581"/>
    </location>
</feature>
<comment type="caution">
    <text evidence="10">The sequence shown here is derived from an EMBL/GenBank/DDBJ whole genome shotgun (WGS) entry which is preliminary data.</text>
</comment>
<feature type="transmembrane region" description="Helical" evidence="8">
    <location>
        <begin position="332"/>
        <end position="354"/>
    </location>
</feature>
<dbReference type="PANTHER" id="PTHR23501:SF102">
    <property type="entry name" value="DRUG TRANSPORTER, PUTATIVE (AFU_ORTHOLOGUE AFUA_3G08530)-RELATED"/>
    <property type="match status" value="1"/>
</dbReference>
<feature type="transmembrane region" description="Helical" evidence="8">
    <location>
        <begin position="425"/>
        <end position="448"/>
    </location>
</feature>
<feature type="transmembrane region" description="Helical" evidence="8">
    <location>
        <begin position="261"/>
        <end position="281"/>
    </location>
</feature>
<dbReference type="Pfam" id="PF06609">
    <property type="entry name" value="TRI12"/>
    <property type="match status" value="1"/>
</dbReference>
<evidence type="ECO:0000259" key="9">
    <source>
        <dbReference type="PROSITE" id="PS50850"/>
    </source>
</evidence>
<evidence type="ECO:0000256" key="7">
    <source>
        <dbReference type="SAM" id="MobiDB-lite"/>
    </source>
</evidence>
<evidence type="ECO:0000256" key="1">
    <source>
        <dbReference type="ARBA" id="ARBA00004141"/>
    </source>
</evidence>
<feature type="transmembrane region" description="Helical" evidence="8">
    <location>
        <begin position="129"/>
        <end position="148"/>
    </location>
</feature>
<keyword evidence="11" id="KW-1185">Reference proteome</keyword>
<dbReference type="Gene3D" id="1.20.1250.20">
    <property type="entry name" value="MFS general substrate transporter like domains"/>
    <property type="match status" value="2"/>
</dbReference>
<dbReference type="InterPro" id="IPR036259">
    <property type="entry name" value="MFS_trans_sf"/>
</dbReference>
<dbReference type="GO" id="GO:0005886">
    <property type="term" value="C:plasma membrane"/>
    <property type="evidence" value="ECO:0007669"/>
    <property type="project" value="TreeGrafter"/>
</dbReference>
<evidence type="ECO:0000256" key="5">
    <source>
        <dbReference type="ARBA" id="ARBA00022989"/>
    </source>
</evidence>
<dbReference type="GO" id="GO:0022857">
    <property type="term" value="F:transmembrane transporter activity"/>
    <property type="evidence" value="ECO:0007669"/>
    <property type="project" value="InterPro"/>
</dbReference>
<evidence type="ECO:0000256" key="6">
    <source>
        <dbReference type="ARBA" id="ARBA00023136"/>
    </source>
</evidence>
<organism evidence="10 11">
    <name type="scientific">Cladophialophora psammophila CBS 110553</name>
    <dbReference type="NCBI Taxonomy" id="1182543"/>
    <lineage>
        <taxon>Eukaryota</taxon>
        <taxon>Fungi</taxon>
        <taxon>Dikarya</taxon>
        <taxon>Ascomycota</taxon>
        <taxon>Pezizomycotina</taxon>
        <taxon>Eurotiomycetes</taxon>
        <taxon>Chaetothyriomycetidae</taxon>
        <taxon>Chaetothyriales</taxon>
        <taxon>Herpotrichiellaceae</taxon>
        <taxon>Cladophialophora</taxon>
    </lineage>
</organism>
<accession>W9WDG5</accession>
<feature type="transmembrane region" description="Helical" evidence="8">
    <location>
        <begin position="154"/>
        <end position="175"/>
    </location>
</feature>
<dbReference type="GeneID" id="19195635"/>
<evidence type="ECO:0000313" key="11">
    <source>
        <dbReference type="Proteomes" id="UP000019471"/>
    </source>
</evidence>
<dbReference type="PROSITE" id="PS00216">
    <property type="entry name" value="SUGAR_TRANSPORT_1"/>
    <property type="match status" value="1"/>
</dbReference>
<dbReference type="InterPro" id="IPR010573">
    <property type="entry name" value="MFS_Str1/Tri12-like"/>
</dbReference>
<dbReference type="HOGENOM" id="CLU_000960_25_2_1"/>
<reference evidence="10 11" key="1">
    <citation type="submission" date="2013-03" db="EMBL/GenBank/DDBJ databases">
        <title>The Genome Sequence of Cladophialophora psammophila CBS 110553.</title>
        <authorList>
            <consortium name="The Broad Institute Genomics Platform"/>
            <person name="Cuomo C."/>
            <person name="de Hoog S."/>
            <person name="Gorbushina A."/>
            <person name="Walker B."/>
            <person name="Young S.K."/>
            <person name="Zeng Q."/>
            <person name="Gargeya S."/>
            <person name="Fitzgerald M."/>
            <person name="Haas B."/>
            <person name="Abouelleil A."/>
            <person name="Allen A.W."/>
            <person name="Alvarado L."/>
            <person name="Arachchi H.M."/>
            <person name="Berlin A.M."/>
            <person name="Chapman S.B."/>
            <person name="Gainer-Dewar J."/>
            <person name="Goldberg J."/>
            <person name="Griggs A."/>
            <person name="Gujja S."/>
            <person name="Hansen M."/>
            <person name="Howarth C."/>
            <person name="Imamovic A."/>
            <person name="Ireland A."/>
            <person name="Larimer J."/>
            <person name="McCowan C."/>
            <person name="Murphy C."/>
            <person name="Pearson M."/>
            <person name="Poon T.W."/>
            <person name="Priest M."/>
            <person name="Roberts A."/>
            <person name="Saif S."/>
            <person name="Shea T."/>
            <person name="Sisk P."/>
            <person name="Sykes S."/>
            <person name="Wortman J."/>
            <person name="Nusbaum C."/>
            <person name="Birren B."/>
        </authorList>
    </citation>
    <scope>NUCLEOTIDE SEQUENCE [LARGE SCALE GENOMIC DNA]</scope>
    <source>
        <strain evidence="10 11">CBS 110553</strain>
    </source>
</reference>
<dbReference type="InterPro" id="IPR020846">
    <property type="entry name" value="MFS_dom"/>
</dbReference>